<dbReference type="PANTHER" id="PTHR33677">
    <property type="entry name" value="TRANSCRIPTIONAL REPRESSOR FRMR-RELATED"/>
    <property type="match status" value="1"/>
</dbReference>
<comment type="caution">
    <text evidence="1">The sequence shown here is derived from an EMBL/GenBank/DDBJ whole genome shotgun (WGS) entry which is preliminary data.</text>
</comment>
<organism evidence="1 2">
    <name type="scientific">candidate division WWE3 bacterium</name>
    <dbReference type="NCBI Taxonomy" id="2053526"/>
    <lineage>
        <taxon>Bacteria</taxon>
        <taxon>Katanobacteria</taxon>
    </lineage>
</organism>
<reference evidence="1" key="1">
    <citation type="submission" date="2020-04" db="EMBL/GenBank/DDBJ databases">
        <authorList>
            <person name="Zhang T."/>
        </authorList>
    </citation>
    <scope>NUCLEOTIDE SEQUENCE</scope>
    <source>
        <strain evidence="1">HKST-UBA79</strain>
    </source>
</reference>
<dbReference type="PANTHER" id="PTHR33677:SF3">
    <property type="entry name" value="COPPER-SENSING TRANSCRIPTIONAL REPRESSOR RICR"/>
    <property type="match status" value="1"/>
</dbReference>
<dbReference type="InterPro" id="IPR038390">
    <property type="entry name" value="Metal_Tscrpt_repr_sf"/>
</dbReference>
<dbReference type="Gene3D" id="1.20.58.1000">
    <property type="entry name" value="Metal-sensitive repressor, helix protomer"/>
    <property type="match status" value="1"/>
</dbReference>
<dbReference type="GO" id="GO:0045892">
    <property type="term" value="P:negative regulation of DNA-templated transcription"/>
    <property type="evidence" value="ECO:0007669"/>
    <property type="project" value="UniProtKB-ARBA"/>
</dbReference>
<dbReference type="AlphaFoldDB" id="A0A955EE78"/>
<proteinExistence type="predicted"/>
<evidence type="ECO:0000313" key="2">
    <source>
        <dbReference type="Proteomes" id="UP000740557"/>
    </source>
</evidence>
<gene>
    <name evidence="1" type="ORF">KC980_01215</name>
</gene>
<sequence length="90" mass="10452">MGDYKMQTKKDTLLHRIKIIQGHVRAIESMLNNNEYCIDIVHQSQAVQKALKKLDSLVMEDHIKHCVVEQAKKGDLTKITEELLGIYKYK</sequence>
<dbReference type="EMBL" id="JAGQNX010000036">
    <property type="protein sequence ID" value="MCA9308108.1"/>
    <property type="molecule type" value="Genomic_DNA"/>
</dbReference>
<dbReference type="Pfam" id="PF02583">
    <property type="entry name" value="Trns_repr_metal"/>
    <property type="match status" value="1"/>
</dbReference>
<protein>
    <submittedName>
        <fullName evidence="1">Metal-sensing transcriptional repressor</fullName>
    </submittedName>
</protein>
<accession>A0A955EE78</accession>
<dbReference type="InterPro" id="IPR003735">
    <property type="entry name" value="Metal_Tscrpt_repr"/>
</dbReference>
<name>A0A955EE78_UNCKA</name>
<evidence type="ECO:0000313" key="1">
    <source>
        <dbReference type="EMBL" id="MCA9308108.1"/>
    </source>
</evidence>
<dbReference type="GO" id="GO:0046872">
    <property type="term" value="F:metal ion binding"/>
    <property type="evidence" value="ECO:0007669"/>
    <property type="project" value="InterPro"/>
</dbReference>
<dbReference type="Proteomes" id="UP000740557">
    <property type="component" value="Unassembled WGS sequence"/>
</dbReference>
<dbReference type="GO" id="GO:0003677">
    <property type="term" value="F:DNA binding"/>
    <property type="evidence" value="ECO:0007669"/>
    <property type="project" value="InterPro"/>
</dbReference>
<reference evidence="1" key="2">
    <citation type="journal article" date="2021" name="Microbiome">
        <title>Successional dynamics and alternative stable states in a saline activated sludge microbial community over 9 years.</title>
        <authorList>
            <person name="Wang Y."/>
            <person name="Ye J."/>
            <person name="Ju F."/>
            <person name="Liu L."/>
            <person name="Boyd J.A."/>
            <person name="Deng Y."/>
            <person name="Parks D.H."/>
            <person name="Jiang X."/>
            <person name="Yin X."/>
            <person name="Woodcroft B.J."/>
            <person name="Tyson G.W."/>
            <person name="Hugenholtz P."/>
            <person name="Polz M.F."/>
            <person name="Zhang T."/>
        </authorList>
    </citation>
    <scope>NUCLEOTIDE SEQUENCE</scope>
    <source>
        <strain evidence="1">HKST-UBA79</strain>
    </source>
</reference>